<reference evidence="3 4" key="1">
    <citation type="submission" date="2023-12" db="EMBL/GenBank/DDBJ databases">
        <title>Baltic Sea Cyanobacteria.</title>
        <authorList>
            <person name="Delbaje E."/>
            <person name="Fewer D.P."/>
            <person name="Shishido T.K."/>
        </authorList>
    </citation>
    <scope>NUCLEOTIDE SEQUENCE [LARGE SCALE GENOMIC DNA]</scope>
    <source>
        <strain evidence="3 4">CCNP 1315</strain>
    </source>
</reference>
<feature type="region of interest" description="Disordered" evidence="1">
    <location>
        <begin position="408"/>
        <end position="428"/>
    </location>
</feature>
<dbReference type="PROSITE" id="PS51272">
    <property type="entry name" value="SLH"/>
    <property type="match status" value="3"/>
</dbReference>
<accession>A0ABU5U4X7</accession>
<feature type="compositionally biased region" description="Basic and acidic residues" evidence="1">
    <location>
        <begin position="255"/>
        <end position="266"/>
    </location>
</feature>
<feature type="region of interest" description="Disordered" evidence="1">
    <location>
        <begin position="255"/>
        <end position="295"/>
    </location>
</feature>
<comment type="caution">
    <text evidence="3">The sequence shown here is derived from an EMBL/GenBank/DDBJ whole genome shotgun (WGS) entry which is preliminary data.</text>
</comment>
<evidence type="ECO:0000313" key="3">
    <source>
        <dbReference type="EMBL" id="MEA5522245.1"/>
    </source>
</evidence>
<feature type="compositionally biased region" description="Polar residues" evidence="1">
    <location>
        <begin position="419"/>
        <end position="428"/>
    </location>
</feature>
<feature type="compositionally biased region" description="Low complexity" evidence="1">
    <location>
        <begin position="274"/>
        <end position="295"/>
    </location>
</feature>
<evidence type="ECO:0000259" key="2">
    <source>
        <dbReference type="PROSITE" id="PS51272"/>
    </source>
</evidence>
<name>A0ABU5U4X7_9CYAN</name>
<dbReference type="Proteomes" id="UP001301728">
    <property type="component" value="Unassembled WGS sequence"/>
</dbReference>
<dbReference type="PANTHER" id="PTHR43308:SF5">
    <property type="entry name" value="S-LAYER PROTEIN _ PEPTIDOGLYCAN ENDO-BETA-N-ACETYLGLUCOSAMINIDASE"/>
    <property type="match status" value="1"/>
</dbReference>
<sequence length="428" mass="47774">MNRKKGDEKLAVLVALGITLVHPVGVSFAQTQPETTTLFSDIQGHWAQGCIQTLAQRKIVGGNREDDRFRPDEPMKRVELAIIFSQAFPDAESVRKPTNFADIPTNYWAYDAIRDADRKGFLSGYIAGAFNPMVTVSRVQVLTALTQGLGYQPRFLSTEQLERIFTDANQIPEASKNAIAAATENGLVVNYPNVQKLNPNQPATRAEVATFICQVIVDSRQTPFVPTEYIARIPADELSNLTPQPIVLNAKEAEDKPEIVPDKPEENQPTQTTSEPSEPSANSSEEIPPSESLPLIPEIPESLEASARLEDVEALLFYQPEDQPSTNKILRLQIVRRGQLRFSESILLVARGNNQPFDEFLGVEIADINGDKEPEIMVDFRTNSSNSPVYYSLIYRYNPIRGQYVPIRQDWGNTPPERLQNQNNPEGV</sequence>
<dbReference type="EMBL" id="JAYGHT010000153">
    <property type="protein sequence ID" value="MEA5522245.1"/>
    <property type="molecule type" value="Genomic_DNA"/>
</dbReference>
<feature type="domain" description="SLH" evidence="2">
    <location>
        <begin position="34"/>
        <end position="98"/>
    </location>
</feature>
<feature type="domain" description="SLH" evidence="2">
    <location>
        <begin position="100"/>
        <end position="159"/>
    </location>
</feature>
<evidence type="ECO:0000313" key="4">
    <source>
        <dbReference type="Proteomes" id="UP001301728"/>
    </source>
</evidence>
<gene>
    <name evidence="3" type="ORF">VB854_25215</name>
</gene>
<dbReference type="PANTHER" id="PTHR43308">
    <property type="entry name" value="OUTER MEMBRANE PROTEIN ALPHA-RELATED"/>
    <property type="match status" value="1"/>
</dbReference>
<dbReference type="InterPro" id="IPR001119">
    <property type="entry name" value="SLH_dom"/>
</dbReference>
<proteinExistence type="predicted"/>
<evidence type="ECO:0000256" key="1">
    <source>
        <dbReference type="SAM" id="MobiDB-lite"/>
    </source>
</evidence>
<protein>
    <submittedName>
        <fullName evidence="3">S-layer homology domain-containing protein</fullName>
    </submittedName>
</protein>
<feature type="domain" description="SLH" evidence="2">
    <location>
        <begin position="162"/>
        <end position="226"/>
    </location>
</feature>
<keyword evidence="4" id="KW-1185">Reference proteome</keyword>
<dbReference type="InterPro" id="IPR051465">
    <property type="entry name" value="Cell_Envelope_Struct_Comp"/>
</dbReference>
<dbReference type="Pfam" id="PF00395">
    <property type="entry name" value="SLH"/>
    <property type="match status" value="2"/>
</dbReference>
<dbReference type="RefSeq" id="WP_323273679.1">
    <property type="nucleotide sequence ID" value="NZ_JAYGHT010000153.1"/>
</dbReference>
<organism evidence="3 4">
    <name type="scientific">Limnoraphis robusta CCNP1315</name>
    <dbReference type="NCBI Taxonomy" id="3110306"/>
    <lineage>
        <taxon>Bacteria</taxon>
        <taxon>Bacillati</taxon>
        <taxon>Cyanobacteriota</taxon>
        <taxon>Cyanophyceae</taxon>
        <taxon>Oscillatoriophycideae</taxon>
        <taxon>Oscillatoriales</taxon>
        <taxon>Sirenicapillariaceae</taxon>
        <taxon>Limnoraphis</taxon>
    </lineage>
</organism>